<dbReference type="CDD" id="cd00093">
    <property type="entry name" value="HTH_XRE"/>
    <property type="match status" value="1"/>
</dbReference>
<evidence type="ECO:0000313" key="4">
    <source>
        <dbReference type="Proteomes" id="UP000249516"/>
    </source>
</evidence>
<dbReference type="SUPFAM" id="SSF47413">
    <property type="entry name" value="lambda repressor-like DNA-binding domains"/>
    <property type="match status" value="1"/>
</dbReference>
<dbReference type="Gene3D" id="1.10.260.40">
    <property type="entry name" value="lambda repressor-like DNA-binding domains"/>
    <property type="match status" value="1"/>
</dbReference>
<dbReference type="InterPro" id="IPR010982">
    <property type="entry name" value="Lambda_DNA-bd_dom_sf"/>
</dbReference>
<dbReference type="GO" id="GO:0003677">
    <property type="term" value="F:DNA binding"/>
    <property type="evidence" value="ECO:0007669"/>
    <property type="project" value="InterPro"/>
</dbReference>
<dbReference type="SMART" id="SM00530">
    <property type="entry name" value="HTH_XRE"/>
    <property type="match status" value="1"/>
</dbReference>
<accession>A0A495AA11</accession>
<name>A0A495AA11_9MICC</name>
<keyword evidence="4" id="KW-1185">Reference proteome</keyword>
<dbReference type="RefSeq" id="WP_121029635.1">
    <property type="nucleotide sequence ID" value="NZ_PNJG02000001.1"/>
</dbReference>
<dbReference type="InterPro" id="IPR001387">
    <property type="entry name" value="Cro/C1-type_HTH"/>
</dbReference>
<dbReference type="Pfam" id="PF13443">
    <property type="entry name" value="HTH_26"/>
    <property type="match status" value="1"/>
</dbReference>
<feature type="domain" description="HTH cro/C1-type" evidence="2">
    <location>
        <begin position="24"/>
        <end position="79"/>
    </location>
</feature>
<feature type="region of interest" description="Disordered" evidence="1">
    <location>
        <begin position="89"/>
        <end position="117"/>
    </location>
</feature>
<evidence type="ECO:0000259" key="2">
    <source>
        <dbReference type="PROSITE" id="PS50943"/>
    </source>
</evidence>
<dbReference type="PROSITE" id="PS50943">
    <property type="entry name" value="HTH_CROC1"/>
    <property type="match status" value="1"/>
</dbReference>
<sequence>MTKGSNSSAAPPPNTFARAVNAELRAYAARRKWSQRRLAEESDIPQSSLSKMVWQESRPLTVHYLKVICEALQVDPVSIVSAAERTVRSADRATTQQDYRLAAKEHGQPDVSEEDYL</sequence>
<protein>
    <submittedName>
        <fullName evidence="3">XRE family transcriptional regulator</fullName>
    </submittedName>
</protein>
<dbReference type="EMBL" id="PNJG02000001">
    <property type="protein sequence ID" value="RKQ36244.1"/>
    <property type="molecule type" value="Genomic_DNA"/>
</dbReference>
<evidence type="ECO:0000256" key="1">
    <source>
        <dbReference type="SAM" id="MobiDB-lite"/>
    </source>
</evidence>
<organism evidence="3 4">
    <name type="scientific">Kocuria tytonis</name>
    <dbReference type="NCBI Taxonomy" id="2054280"/>
    <lineage>
        <taxon>Bacteria</taxon>
        <taxon>Bacillati</taxon>
        <taxon>Actinomycetota</taxon>
        <taxon>Actinomycetes</taxon>
        <taxon>Micrococcales</taxon>
        <taxon>Micrococcaceae</taxon>
        <taxon>Kocuria</taxon>
    </lineage>
</organism>
<gene>
    <name evidence="3" type="ORF">C1C97_000715</name>
</gene>
<reference evidence="3 4" key="1">
    <citation type="submission" date="2018-10" db="EMBL/GenBank/DDBJ databases">
        <title>Kocuria tytouropygialis sp. nov., isolated from the uropygial gland of an American barn owl (Tyto furcata).</title>
        <authorList>
            <person name="Braun M.S."/>
            <person name="Wang E."/>
            <person name="Zimmermann S."/>
            <person name="Wagner H."/>
            <person name="Wink M."/>
        </authorList>
    </citation>
    <scope>NUCLEOTIDE SEQUENCE [LARGE SCALE GENOMIC DNA]</scope>
    <source>
        <strain evidence="3 4">442</strain>
    </source>
</reference>
<dbReference type="OrthoDB" id="2062347at2"/>
<proteinExistence type="predicted"/>
<evidence type="ECO:0000313" key="3">
    <source>
        <dbReference type="EMBL" id="RKQ36244.1"/>
    </source>
</evidence>
<comment type="caution">
    <text evidence="3">The sequence shown here is derived from an EMBL/GenBank/DDBJ whole genome shotgun (WGS) entry which is preliminary data.</text>
</comment>
<dbReference type="AlphaFoldDB" id="A0A495AA11"/>
<dbReference type="Proteomes" id="UP000249516">
    <property type="component" value="Unassembled WGS sequence"/>
</dbReference>